<protein>
    <submittedName>
        <fullName evidence="1">Uncharacterized protein</fullName>
    </submittedName>
</protein>
<gene>
    <name evidence="1" type="ORF">TSIB3V08_LOCUS457</name>
</gene>
<reference evidence="1" key="1">
    <citation type="submission" date="2020-11" db="EMBL/GenBank/DDBJ databases">
        <authorList>
            <person name="Tran Van P."/>
        </authorList>
    </citation>
    <scope>NUCLEOTIDE SEQUENCE</scope>
</reference>
<sequence length="220" mass="23959">MPVRKQCSHISIQHKAHLLAVSNVPRARVLRVAQAQLVACTGGAMFFAKGEAWLSGRDFIARLDQWSAPAPLTATNGWFLSSLRGMSNCEEGGVGRSIQCRVSVRKVGLVCVRVCVRQLGGRLLLDTLRAVADSPVDVASVLGVIARLAEDTAAFRLVSRASLTLDKWVRRNARSNPGNVVISTNIEGCHEARLKTHWTALRAEPFATLNSCIFPYVTRA</sequence>
<dbReference type="EMBL" id="OC000105">
    <property type="protein sequence ID" value="CAD7256168.1"/>
    <property type="molecule type" value="Genomic_DNA"/>
</dbReference>
<name>A0A7R9FVK9_TIMSH</name>
<organism evidence="1">
    <name type="scientific">Timema shepardi</name>
    <name type="common">Walking stick</name>
    <dbReference type="NCBI Taxonomy" id="629360"/>
    <lineage>
        <taxon>Eukaryota</taxon>
        <taxon>Metazoa</taxon>
        <taxon>Ecdysozoa</taxon>
        <taxon>Arthropoda</taxon>
        <taxon>Hexapoda</taxon>
        <taxon>Insecta</taxon>
        <taxon>Pterygota</taxon>
        <taxon>Neoptera</taxon>
        <taxon>Polyneoptera</taxon>
        <taxon>Phasmatodea</taxon>
        <taxon>Timematodea</taxon>
        <taxon>Timematoidea</taxon>
        <taxon>Timematidae</taxon>
        <taxon>Timema</taxon>
    </lineage>
</organism>
<accession>A0A7R9FVK9</accession>
<dbReference type="AlphaFoldDB" id="A0A7R9FVK9"/>
<evidence type="ECO:0000313" key="1">
    <source>
        <dbReference type="EMBL" id="CAD7256168.1"/>
    </source>
</evidence>
<proteinExistence type="predicted"/>